<feature type="region of interest" description="Disordered" evidence="1">
    <location>
        <begin position="378"/>
        <end position="471"/>
    </location>
</feature>
<feature type="compositionally biased region" description="Polar residues" evidence="1">
    <location>
        <begin position="56"/>
        <end position="65"/>
    </location>
</feature>
<feature type="compositionally biased region" description="Basic and acidic residues" evidence="1">
    <location>
        <begin position="162"/>
        <end position="174"/>
    </location>
</feature>
<keyword evidence="2" id="KW-0812">Transmembrane</keyword>
<accession>A0A8K0NHA4</accession>
<feature type="compositionally biased region" description="Low complexity" evidence="1">
    <location>
        <begin position="202"/>
        <end position="219"/>
    </location>
</feature>
<keyword evidence="5" id="KW-1185">Reference proteome</keyword>
<evidence type="ECO:0000259" key="3">
    <source>
        <dbReference type="SMART" id="SM01042"/>
    </source>
</evidence>
<feature type="domain" description="Brl1/Brr6" evidence="3">
    <location>
        <begin position="246"/>
        <end position="377"/>
    </location>
</feature>
<evidence type="ECO:0000313" key="4">
    <source>
        <dbReference type="EMBL" id="KAG5922151.1"/>
    </source>
</evidence>
<dbReference type="PANTHER" id="PTHR28136:SF1">
    <property type="entry name" value="NUCLEUS EXPORT PROTEIN BRL1"/>
    <property type="match status" value="1"/>
</dbReference>
<feature type="region of interest" description="Disordered" evidence="1">
    <location>
        <begin position="1"/>
        <end position="229"/>
    </location>
</feature>
<feature type="compositionally biased region" description="Polar residues" evidence="1">
    <location>
        <begin position="192"/>
        <end position="201"/>
    </location>
</feature>
<reference evidence="4" key="1">
    <citation type="journal article" date="2020" name="bioRxiv">
        <title>Whole genome comparisons of ergot fungi reveals the divergence and evolution of species within the genus Claviceps are the result of varying mechanisms driving genome evolution and host range expansion.</title>
        <authorList>
            <person name="Wyka S.A."/>
            <person name="Mondo S.J."/>
            <person name="Liu M."/>
            <person name="Dettman J."/>
            <person name="Nalam V."/>
            <person name="Broders K.D."/>
        </authorList>
    </citation>
    <scope>NUCLEOTIDE SEQUENCE</scope>
    <source>
        <strain evidence="4">CCC 489</strain>
    </source>
</reference>
<evidence type="ECO:0000256" key="2">
    <source>
        <dbReference type="SAM" id="Phobius"/>
    </source>
</evidence>
<name>A0A8K0NHA4_9HYPO</name>
<feature type="compositionally biased region" description="Polar residues" evidence="1">
    <location>
        <begin position="33"/>
        <end position="44"/>
    </location>
</feature>
<dbReference type="Proteomes" id="UP000811619">
    <property type="component" value="Unassembled WGS sequence"/>
</dbReference>
<dbReference type="GO" id="GO:0055088">
    <property type="term" value="P:lipid homeostasis"/>
    <property type="evidence" value="ECO:0007669"/>
    <property type="project" value="InterPro"/>
</dbReference>
<evidence type="ECO:0000313" key="5">
    <source>
        <dbReference type="Proteomes" id="UP000811619"/>
    </source>
</evidence>
<gene>
    <name evidence="4" type="ORF">E4U42_005581</name>
</gene>
<dbReference type="InterPro" id="IPR018767">
    <property type="entry name" value="Brl1/Brr6_dom"/>
</dbReference>
<dbReference type="OrthoDB" id="5961at2759"/>
<sequence>MNARTYESPMDWEYQDRGPLDPTSPFSHAAGQAQRNKLESSFGTPSRKPNPFARLQSASESQLHPPQSPRFIPQLPPKTTASPFRNPAFTTPRKPVDEACFSEASGAEDSPAQTEASDYPNDTPDMDRRADVSLGATLTPLKIDKSLRYSKPISALKKHTPGKGEIRAYRDSAKVMRKRKRHNTDRDVGSVSKGQDGNFWNSDSDGSGDESGSSRSRGQGSQGKHKGPFESFFHAMNKYPNTPDHMQRWMQLGANVFLVSVLTYVCWSVVSTVRSDIYNANLAEQRNLIGKIEACQDKWRINGCKDNDRPALKALCDEWHECMRQDPDAIMRVKVTAKQVAEIINEFTETMHLKAWGVILAIILICTTVNFSAFSRHDGGHKDGHKPAPPTPSESASNLPDLSRSPGITPGYMLVPVQTPRMQRQALLDDDTDNSPIHPRAYHTPLGRRSPSKVSRPLSPIKYGRTPSKGS</sequence>
<comment type="caution">
    <text evidence="4">The sequence shown here is derived from an EMBL/GenBank/DDBJ whole genome shotgun (WGS) entry which is preliminary data.</text>
</comment>
<feature type="transmembrane region" description="Helical" evidence="2">
    <location>
        <begin position="355"/>
        <end position="374"/>
    </location>
</feature>
<evidence type="ECO:0000256" key="1">
    <source>
        <dbReference type="SAM" id="MobiDB-lite"/>
    </source>
</evidence>
<protein>
    <recommendedName>
        <fullName evidence="3">Brl1/Brr6 domain-containing protein</fullName>
    </recommendedName>
</protein>
<dbReference type="PANTHER" id="PTHR28136">
    <property type="entry name" value="NUCLEUS EXPORT PROTEIN BRR6"/>
    <property type="match status" value="1"/>
</dbReference>
<dbReference type="AlphaFoldDB" id="A0A8K0NHA4"/>
<dbReference type="InterPro" id="IPR040202">
    <property type="entry name" value="Brl1/Brr6"/>
</dbReference>
<proteinExistence type="predicted"/>
<keyword evidence="2" id="KW-0472">Membrane</keyword>
<dbReference type="EMBL" id="SRPY01000531">
    <property type="protein sequence ID" value="KAG5922151.1"/>
    <property type="molecule type" value="Genomic_DNA"/>
</dbReference>
<dbReference type="Pfam" id="PF10104">
    <property type="entry name" value="Brr6_like_C_C"/>
    <property type="match status" value="1"/>
</dbReference>
<keyword evidence="2" id="KW-1133">Transmembrane helix</keyword>
<dbReference type="GO" id="GO:0006998">
    <property type="term" value="P:nuclear envelope organization"/>
    <property type="evidence" value="ECO:0007669"/>
    <property type="project" value="InterPro"/>
</dbReference>
<dbReference type="SMART" id="SM01042">
    <property type="entry name" value="Brr6_like_C_C"/>
    <property type="match status" value="1"/>
</dbReference>
<organism evidence="4 5">
    <name type="scientific">Claviceps africana</name>
    <dbReference type="NCBI Taxonomy" id="83212"/>
    <lineage>
        <taxon>Eukaryota</taxon>
        <taxon>Fungi</taxon>
        <taxon>Dikarya</taxon>
        <taxon>Ascomycota</taxon>
        <taxon>Pezizomycotina</taxon>
        <taxon>Sordariomycetes</taxon>
        <taxon>Hypocreomycetidae</taxon>
        <taxon>Hypocreales</taxon>
        <taxon>Clavicipitaceae</taxon>
        <taxon>Claviceps</taxon>
    </lineage>
</organism>
<feature type="transmembrane region" description="Helical" evidence="2">
    <location>
        <begin position="252"/>
        <end position="270"/>
    </location>
</feature>
<dbReference type="GO" id="GO:0031965">
    <property type="term" value="C:nuclear membrane"/>
    <property type="evidence" value="ECO:0007669"/>
    <property type="project" value="InterPro"/>
</dbReference>